<dbReference type="EMBL" id="CP029462">
    <property type="protein sequence ID" value="AXL20948.1"/>
    <property type="molecule type" value="Genomic_DNA"/>
</dbReference>
<reference evidence="7 8" key="1">
    <citation type="submission" date="2018-05" db="EMBL/GenBank/DDBJ databases">
        <title>Complete genome sequence of Megasphaera sp. AJH120T, isolated from the ceca of a chicken.</title>
        <authorList>
            <person name="Maki J."/>
            <person name="Looft T."/>
        </authorList>
    </citation>
    <scope>NUCLEOTIDE SEQUENCE [LARGE SCALE GENOMIC DNA]</scope>
    <source>
        <strain evidence="7 8">AJH120</strain>
    </source>
</reference>
<dbReference type="KEGG" id="meg:DKB62_04855"/>
<dbReference type="Proteomes" id="UP000254337">
    <property type="component" value="Chromosome"/>
</dbReference>
<keyword evidence="3 5" id="KW-1133">Transmembrane helix</keyword>
<dbReference type="AlphaFoldDB" id="A0A346AYK5"/>
<protein>
    <submittedName>
        <fullName evidence="7">Iron ABC transporter permease</fullName>
    </submittedName>
</protein>
<feature type="transmembrane region" description="Helical" evidence="5">
    <location>
        <begin position="128"/>
        <end position="151"/>
    </location>
</feature>
<dbReference type="InterPro" id="IPR000515">
    <property type="entry name" value="MetI-like"/>
</dbReference>
<feature type="transmembrane region" description="Helical" evidence="5">
    <location>
        <begin position="232"/>
        <end position="257"/>
    </location>
</feature>
<name>A0A346AYK5_9FIRM</name>
<dbReference type="InterPro" id="IPR035906">
    <property type="entry name" value="MetI-like_sf"/>
</dbReference>
<dbReference type="Gene3D" id="1.10.3720.10">
    <property type="entry name" value="MetI-like"/>
    <property type="match status" value="2"/>
</dbReference>
<comment type="similarity">
    <text evidence="5">Belongs to the binding-protein-dependent transport system permease family.</text>
</comment>
<dbReference type="OrthoDB" id="9774448at2"/>
<dbReference type="PROSITE" id="PS50928">
    <property type="entry name" value="ABC_TM1"/>
    <property type="match status" value="2"/>
</dbReference>
<feature type="transmembrane region" description="Helical" evidence="5">
    <location>
        <begin position="184"/>
        <end position="205"/>
    </location>
</feature>
<comment type="subcellular location">
    <subcellularLocation>
        <location evidence="5">Cell membrane</location>
        <topology evidence="5">Multi-pass membrane protein</topology>
    </subcellularLocation>
    <subcellularLocation>
        <location evidence="1">Membrane</location>
        <topology evidence="1">Multi-pass membrane protein</topology>
    </subcellularLocation>
</comment>
<organism evidence="7 8">
    <name type="scientific">Megasphaera stantonii</name>
    <dbReference type="NCBI Taxonomy" id="2144175"/>
    <lineage>
        <taxon>Bacteria</taxon>
        <taxon>Bacillati</taxon>
        <taxon>Bacillota</taxon>
        <taxon>Negativicutes</taxon>
        <taxon>Veillonellales</taxon>
        <taxon>Veillonellaceae</taxon>
        <taxon>Megasphaera</taxon>
    </lineage>
</organism>
<dbReference type="PANTHER" id="PTHR43496">
    <property type="entry name" value="PROTEIN LPLB"/>
    <property type="match status" value="1"/>
</dbReference>
<gene>
    <name evidence="7" type="ORF">DKB62_04855</name>
</gene>
<proteinExistence type="inferred from homology"/>
<feature type="transmembrane region" description="Helical" evidence="5">
    <location>
        <begin position="414"/>
        <end position="435"/>
    </location>
</feature>
<evidence type="ECO:0000313" key="8">
    <source>
        <dbReference type="Proteomes" id="UP000254337"/>
    </source>
</evidence>
<evidence type="ECO:0000313" key="7">
    <source>
        <dbReference type="EMBL" id="AXL20948.1"/>
    </source>
</evidence>
<evidence type="ECO:0000256" key="3">
    <source>
        <dbReference type="ARBA" id="ARBA00022989"/>
    </source>
</evidence>
<sequence length="513" mass="57383">MSLRNSFAVSGLEAFITVVLAFVLAYGLHYTKLPEKFKSVVQILIILPMFLPTLTYGFAVIYSLGKQGLITQIIGHQLFSIYGFWGLLISYVIYTLPPAFVLLYNAFKYVDKHFIIVSQIMGDSPLRTFYITSVRPMIGTIAAAFILSFFLSFTDFGIPASIGGQYTVVATQLYMVMMGAVPDFQSGSAIAVIMLIPSIVAVWLLRFTERFNFRYNKISTFELADDKVRDGFFAAVYVVVIAAIFAIFAIMFIVPFIKSWPYQVVFTTETLQRILSDRSIETVYTNSVMVAAATAVIGTVLAYMAALVNARSQLPGVCKMLMDACAMVTNTVPGMVLGVAFLFAFTGSPIQNTFIIIILLNSVREFTTPYLMIQASLSKINMSWETTGALMGDSWLKTIFRVIIPNTMSTVFQMLSYIFIQAMVTISAIIFVTGARTMVMTTKITQAQYFEKYDEVFVLSLLIFLTNIIVKVIFDYLSSHDDIVLHVKQKFQSIFGKEAKRQNAGLEDLPERI</sequence>
<evidence type="ECO:0000259" key="6">
    <source>
        <dbReference type="PROSITE" id="PS50928"/>
    </source>
</evidence>
<feature type="transmembrane region" description="Helical" evidence="5">
    <location>
        <begin position="6"/>
        <end position="28"/>
    </location>
</feature>
<dbReference type="GO" id="GO:0005886">
    <property type="term" value="C:plasma membrane"/>
    <property type="evidence" value="ECO:0007669"/>
    <property type="project" value="UniProtKB-SubCell"/>
</dbReference>
<evidence type="ECO:0000256" key="1">
    <source>
        <dbReference type="ARBA" id="ARBA00004141"/>
    </source>
</evidence>
<dbReference type="Pfam" id="PF00528">
    <property type="entry name" value="BPD_transp_1"/>
    <property type="match status" value="2"/>
</dbReference>
<evidence type="ECO:0000256" key="2">
    <source>
        <dbReference type="ARBA" id="ARBA00022692"/>
    </source>
</evidence>
<dbReference type="PANTHER" id="PTHR43496:SF1">
    <property type="entry name" value="POLYGALACTURONAN_RHAMNOGALACTURONAN TRANSPORT SYSTEM PERMEASE PROTEIN YTEP"/>
    <property type="match status" value="1"/>
</dbReference>
<accession>A0A346AYK5</accession>
<feature type="domain" description="ABC transmembrane type-1" evidence="6">
    <location>
        <begin position="3"/>
        <end position="205"/>
    </location>
</feature>
<feature type="transmembrane region" description="Helical" evidence="5">
    <location>
        <begin position="456"/>
        <end position="474"/>
    </location>
</feature>
<keyword evidence="8" id="KW-1185">Reference proteome</keyword>
<dbReference type="GO" id="GO:0055085">
    <property type="term" value="P:transmembrane transport"/>
    <property type="evidence" value="ECO:0007669"/>
    <property type="project" value="InterPro"/>
</dbReference>
<evidence type="ECO:0000256" key="5">
    <source>
        <dbReference type="RuleBase" id="RU363032"/>
    </source>
</evidence>
<keyword evidence="5" id="KW-0813">Transport</keyword>
<feature type="transmembrane region" description="Helical" evidence="5">
    <location>
        <begin position="82"/>
        <end position="107"/>
    </location>
</feature>
<keyword evidence="2 5" id="KW-0812">Transmembrane</keyword>
<feature type="domain" description="ABC transmembrane type-1" evidence="6">
    <location>
        <begin position="284"/>
        <end position="474"/>
    </location>
</feature>
<evidence type="ECO:0000256" key="4">
    <source>
        <dbReference type="ARBA" id="ARBA00023136"/>
    </source>
</evidence>
<dbReference type="CDD" id="cd06261">
    <property type="entry name" value="TM_PBP2"/>
    <property type="match status" value="2"/>
</dbReference>
<feature type="transmembrane region" description="Helical" evidence="5">
    <location>
        <begin position="288"/>
        <end position="308"/>
    </location>
</feature>
<dbReference type="SUPFAM" id="SSF161098">
    <property type="entry name" value="MetI-like"/>
    <property type="match status" value="2"/>
</dbReference>
<feature type="transmembrane region" description="Helical" evidence="5">
    <location>
        <begin position="40"/>
        <end position="62"/>
    </location>
</feature>
<keyword evidence="4 5" id="KW-0472">Membrane</keyword>